<feature type="compositionally biased region" description="Basic and acidic residues" evidence="1">
    <location>
        <begin position="365"/>
        <end position="393"/>
    </location>
</feature>
<keyword evidence="2" id="KW-0732">Signal</keyword>
<feature type="signal peptide" evidence="2">
    <location>
        <begin position="1"/>
        <end position="21"/>
    </location>
</feature>
<name>A0A804Q6J7_MAIZE</name>
<proteinExistence type="evidence at protein level"/>
<feature type="compositionally biased region" description="Basic residues" evidence="1">
    <location>
        <begin position="228"/>
        <end position="244"/>
    </location>
</feature>
<evidence type="ECO:0007829" key="5">
    <source>
        <dbReference type="PeptideAtlas" id="A0A804Q6J7"/>
    </source>
</evidence>
<feature type="compositionally biased region" description="Basic and acidic residues" evidence="1">
    <location>
        <begin position="327"/>
        <end position="344"/>
    </location>
</feature>
<dbReference type="AlphaFoldDB" id="A0A804Q6J7"/>
<dbReference type="PANTHER" id="PTHR19328:SF35">
    <property type="entry name" value="OS07G0193000 PROTEIN"/>
    <property type="match status" value="1"/>
</dbReference>
<protein>
    <submittedName>
        <fullName evidence="3">Uncharacterized protein</fullName>
    </submittedName>
</protein>
<organism evidence="3 4">
    <name type="scientific">Zea mays</name>
    <name type="common">Maize</name>
    <dbReference type="NCBI Taxonomy" id="4577"/>
    <lineage>
        <taxon>Eukaryota</taxon>
        <taxon>Viridiplantae</taxon>
        <taxon>Streptophyta</taxon>
        <taxon>Embryophyta</taxon>
        <taxon>Tracheophyta</taxon>
        <taxon>Spermatophyta</taxon>
        <taxon>Magnoliopsida</taxon>
        <taxon>Liliopsida</taxon>
        <taxon>Poales</taxon>
        <taxon>Poaceae</taxon>
        <taxon>PACMAD clade</taxon>
        <taxon>Panicoideae</taxon>
        <taxon>Andropogonodae</taxon>
        <taxon>Andropogoneae</taxon>
        <taxon>Tripsacinae</taxon>
        <taxon>Zea</taxon>
    </lineage>
</organism>
<evidence type="ECO:0000313" key="3">
    <source>
        <dbReference type="EnsemblPlants" id="Zm00001eb302660_P001"/>
    </source>
</evidence>
<keyword evidence="4" id="KW-1185">Reference proteome</keyword>
<dbReference type="Proteomes" id="UP000007305">
    <property type="component" value="Chromosome 7"/>
</dbReference>
<reference evidence="4" key="1">
    <citation type="submission" date="2015-12" db="EMBL/GenBank/DDBJ databases">
        <title>Update maize B73 reference genome by single molecule sequencing technologies.</title>
        <authorList>
            <consortium name="Maize Genome Sequencing Project"/>
            <person name="Ware D."/>
        </authorList>
    </citation>
    <scope>NUCLEOTIDE SEQUENCE [LARGE SCALE GENOMIC DNA]</scope>
    <source>
        <strain evidence="4">cv. B73</strain>
    </source>
</reference>
<dbReference type="PANTHER" id="PTHR19328">
    <property type="entry name" value="HEDGEHOG-INTERACTING PROTEIN"/>
    <property type="match status" value="1"/>
</dbReference>
<feature type="compositionally biased region" description="Basic residues" evidence="1">
    <location>
        <begin position="284"/>
        <end position="293"/>
    </location>
</feature>
<dbReference type="EnsemblPlants" id="Zm00001eb302660_T001">
    <property type="protein sequence ID" value="Zm00001eb302660_P001"/>
    <property type="gene ID" value="Zm00001eb302660"/>
</dbReference>
<feature type="region of interest" description="Disordered" evidence="1">
    <location>
        <begin position="284"/>
        <end position="410"/>
    </location>
</feature>
<feature type="region of interest" description="Disordered" evidence="1">
    <location>
        <begin position="151"/>
        <end position="249"/>
    </location>
</feature>
<feature type="compositionally biased region" description="Basic residues" evidence="1">
    <location>
        <begin position="350"/>
        <end position="364"/>
    </location>
</feature>
<reference evidence="3" key="3">
    <citation type="submission" date="2021-05" db="UniProtKB">
        <authorList>
            <consortium name="EnsemblPlants"/>
        </authorList>
    </citation>
    <scope>IDENTIFICATION</scope>
    <source>
        <strain evidence="3">cv. B73</strain>
    </source>
</reference>
<evidence type="ECO:0000256" key="1">
    <source>
        <dbReference type="SAM" id="MobiDB-lite"/>
    </source>
</evidence>
<feature type="chain" id="PRO_5032505546" evidence="2">
    <location>
        <begin position="22"/>
        <end position="410"/>
    </location>
</feature>
<accession>A0A804Q6J7</accession>
<gene>
    <name evidence="3" type="primary">LOC100382082</name>
</gene>
<dbReference type="Gramene" id="Zm00001eb302660_T001">
    <property type="protein sequence ID" value="Zm00001eb302660_P001"/>
    <property type="gene ID" value="Zm00001eb302660"/>
</dbReference>
<evidence type="ECO:0000313" key="4">
    <source>
        <dbReference type="Proteomes" id="UP000007305"/>
    </source>
</evidence>
<sequence>MRASTMAGAILVAATLLLVVAVRDGHCAQLCMDSTFPRATNASLSFCGYNGTSCCNATDDAAVQKQFAAMNISGTPCGDVVKNVLCARCSPYAGELFTVTTAPRTVPLLCSTTGASSRLSSAAKPAAAAATATTDYCTQVWDTCKDVRVPGSPFQAPRGTAPSPAPRLTDPRHVPGARRQRLLPQHGGAPGRVRPRVPQHPGRQGLPGRRAAAGLRAGTADGRGQPVPRHHRRGAHGQRVRPHGPRLPPGFRCQRPLLRLLQLRQDAAGHVRRPLRLQLRRRLRPVQARRRQRQAAVPVPQRRRRVQRQLHLRNAGDGDLGEPGGGEEDHHAGAAVHDAPRRADPLQPGRRLHVLRHGRRRQRRRPLELRAEQEVAARQDPPGRRQHHAEWQHHGWLGQLRHPQGQPRLR</sequence>
<feature type="compositionally biased region" description="Basic residues" evidence="1">
    <location>
        <begin position="301"/>
        <end position="311"/>
    </location>
</feature>
<evidence type="ECO:0000256" key="2">
    <source>
        <dbReference type="SAM" id="SignalP"/>
    </source>
</evidence>
<keyword evidence="5" id="KW-1267">Proteomics identification</keyword>
<reference evidence="3" key="2">
    <citation type="submission" date="2019-07" db="EMBL/GenBank/DDBJ databases">
        <authorList>
            <person name="Seetharam A."/>
            <person name="Woodhouse M."/>
            <person name="Cannon E."/>
        </authorList>
    </citation>
    <scope>NUCLEOTIDE SEQUENCE [LARGE SCALE GENOMIC DNA]</scope>
    <source>
        <strain evidence="3">cv. B73</strain>
    </source>
</reference>
<feature type="compositionally biased region" description="Low complexity" evidence="1">
    <location>
        <begin position="202"/>
        <end position="224"/>
    </location>
</feature>